<comment type="caution">
    <text evidence="2">The sequence shown here is derived from an EMBL/GenBank/DDBJ whole genome shotgun (WGS) entry which is preliminary data.</text>
</comment>
<dbReference type="GeneID" id="87887604"/>
<evidence type="ECO:0008006" key="4">
    <source>
        <dbReference type="Google" id="ProtNLM"/>
    </source>
</evidence>
<name>A0AAJ0GYJ2_9PEZI</name>
<proteinExistence type="predicted"/>
<feature type="chain" id="PRO_5042555292" description="Secreted protein" evidence="1">
    <location>
        <begin position="23"/>
        <end position="82"/>
    </location>
</feature>
<reference evidence="2" key="1">
    <citation type="journal article" date="2023" name="Mol. Phylogenet. Evol.">
        <title>Genome-scale phylogeny and comparative genomics of the fungal order Sordariales.</title>
        <authorList>
            <person name="Hensen N."/>
            <person name="Bonometti L."/>
            <person name="Westerberg I."/>
            <person name="Brannstrom I.O."/>
            <person name="Guillou S."/>
            <person name="Cros-Aarteil S."/>
            <person name="Calhoun S."/>
            <person name="Haridas S."/>
            <person name="Kuo A."/>
            <person name="Mondo S."/>
            <person name="Pangilinan J."/>
            <person name="Riley R."/>
            <person name="LaButti K."/>
            <person name="Andreopoulos B."/>
            <person name="Lipzen A."/>
            <person name="Chen C."/>
            <person name="Yan M."/>
            <person name="Daum C."/>
            <person name="Ng V."/>
            <person name="Clum A."/>
            <person name="Steindorff A."/>
            <person name="Ohm R.A."/>
            <person name="Martin F."/>
            <person name="Silar P."/>
            <person name="Natvig D.O."/>
            <person name="Lalanne C."/>
            <person name="Gautier V."/>
            <person name="Ament-Velasquez S.L."/>
            <person name="Kruys A."/>
            <person name="Hutchinson M.I."/>
            <person name="Powell A.J."/>
            <person name="Barry K."/>
            <person name="Miller A.N."/>
            <person name="Grigoriev I.V."/>
            <person name="Debuchy R."/>
            <person name="Gladieux P."/>
            <person name="Hiltunen Thoren M."/>
            <person name="Johannesson H."/>
        </authorList>
    </citation>
    <scope>NUCLEOTIDE SEQUENCE</scope>
    <source>
        <strain evidence="2">CBS 333.67</strain>
    </source>
</reference>
<protein>
    <recommendedName>
        <fullName evidence="4">Secreted protein</fullName>
    </recommendedName>
</protein>
<organism evidence="2 3">
    <name type="scientific">Chaetomium strumarium</name>
    <dbReference type="NCBI Taxonomy" id="1170767"/>
    <lineage>
        <taxon>Eukaryota</taxon>
        <taxon>Fungi</taxon>
        <taxon>Dikarya</taxon>
        <taxon>Ascomycota</taxon>
        <taxon>Pezizomycotina</taxon>
        <taxon>Sordariomycetes</taxon>
        <taxon>Sordariomycetidae</taxon>
        <taxon>Sordariales</taxon>
        <taxon>Chaetomiaceae</taxon>
        <taxon>Chaetomium</taxon>
    </lineage>
</organism>
<dbReference type="EMBL" id="JAUDZG010000002">
    <property type="protein sequence ID" value="KAK3308489.1"/>
    <property type="molecule type" value="Genomic_DNA"/>
</dbReference>
<dbReference type="RefSeq" id="XP_062724269.1">
    <property type="nucleotide sequence ID" value="XM_062868775.1"/>
</dbReference>
<dbReference type="Proteomes" id="UP001273166">
    <property type="component" value="Unassembled WGS sequence"/>
</dbReference>
<keyword evidence="1" id="KW-0732">Signal</keyword>
<evidence type="ECO:0000313" key="2">
    <source>
        <dbReference type="EMBL" id="KAK3308489.1"/>
    </source>
</evidence>
<accession>A0AAJ0GYJ2</accession>
<feature type="signal peptide" evidence="1">
    <location>
        <begin position="1"/>
        <end position="22"/>
    </location>
</feature>
<sequence length="82" mass="8999">MQSCVMHLIFLHTALSAWKALSLTTRRRIDGVADSQCRASGIVLSPFRASRKPASWRSLRMLDASSVVPSAELMRAESAVDP</sequence>
<evidence type="ECO:0000313" key="3">
    <source>
        <dbReference type="Proteomes" id="UP001273166"/>
    </source>
</evidence>
<dbReference type="AlphaFoldDB" id="A0AAJ0GYJ2"/>
<gene>
    <name evidence="2" type="ORF">B0T15DRAFT_524543</name>
</gene>
<keyword evidence="3" id="KW-1185">Reference proteome</keyword>
<evidence type="ECO:0000256" key="1">
    <source>
        <dbReference type="SAM" id="SignalP"/>
    </source>
</evidence>
<reference evidence="2" key="2">
    <citation type="submission" date="2023-06" db="EMBL/GenBank/DDBJ databases">
        <authorList>
            <consortium name="Lawrence Berkeley National Laboratory"/>
            <person name="Mondo S.J."/>
            <person name="Hensen N."/>
            <person name="Bonometti L."/>
            <person name="Westerberg I."/>
            <person name="Brannstrom I.O."/>
            <person name="Guillou S."/>
            <person name="Cros-Aarteil S."/>
            <person name="Calhoun S."/>
            <person name="Haridas S."/>
            <person name="Kuo A."/>
            <person name="Pangilinan J."/>
            <person name="Riley R."/>
            <person name="Labutti K."/>
            <person name="Andreopoulos B."/>
            <person name="Lipzen A."/>
            <person name="Chen C."/>
            <person name="Yanf M."/>
            <person name="Daum C."/>
            <person name="Ng V."/>
            <person name="Clum A."/>
            <person name="Steindorff A."/>
            <person name="Ohm R."/>
            <person name="Martin F."/>
            <person name="Silar P."/>
            <person name="Natvig D."/>
            <person name="Lalanne C."/>
            <person name="Gautier V."/>
            <person name="Ament-Velasquez S.L."/>
            <person name="Kruys A."/>
            <person name="Hutchinson M.I."/>
            <person name="Powell A.J."/>
            <person name="Barry K."/>
            <person name="Miller A.N."/>
            <person name="Grigoriev I.V."/>
            <person name="Debuchy R."/>
            <person name="Gladieux P."/>
            <person name="Thoren M.H."/>
            <person name="Johannesson H."/>
        </authorList>
    </citation>
    <scope>NUCLEOTIDE SEQUENCE</scope>
    <source>
        <strain evidence="2">CBS 333.67</strain>
    </source>
</reference>